<sequence length="686" mass="75645">MANSWHLPRGRRYYGELLMPPLHPTGPSLIHDLISLSLQITDACKRSSSYSQRGNVAALSRRISVLLLFLHDLRDSHTLPPSAIVAFSELHVILQGFKLLAQDCAESSRISLLVEHRRLSELFHRLTTEMATALEIVPLPLLDDVSSEMREQMELLVKHTKKAKMHVDAKDSRLYLQVRRAMGQIERKEAPEGEKLDYIFRSLELFNAADCEREIEKLEAEQDDENMWDAASKYKLQDRKVPLSDLVSFVRYGKCVLYGASEALKIVMPMEDGVTGASSTGPEDLEIPIPEDFLCPISLELMKDPVIVATGQTYDRLAISRWIFDSNNRTCPKSGLPLSHTTLIPNCALRSLIHLWCIQNNVFTNAASGKPGEFSHLHSHRRSSSGVTATPTSVEATKLTVDLLLRQLLSASCDTQRHIAGELRVLAKCSAENRKVMAEVGAIPPLITLLSSSDIRTQEHAVAAILNLSIYGANKERIVELGALEQLMSLVERGSSDAVRENAAASLFSLSRLTQAAEQMGKRTETIRALLRMVKDGSPRGRRDAASAIFNMAVFEPNRELIVRAGAIETLVETLASLSLPDREIIEEELVAVLAVLACTKVGRKAITSMGDTALPMLGEVLRIGGAKARENAAAILLCLCRHEGECVMGTVLRLVDILTSLQSLLSHGTPRAKRKAASLIRVLLC</sequence>
<dbReference type="EMBL" id="CM035415">
    <property type="protein sequence ID" value="KAH7426649.1"/>
    <property type="molecule type" value="Genomic_DNA"/>
</dbReference>
<dbReference type="AlphaFoldDB" id="A0A8T2U1Y4"/>
<dbReference type="SUPFAM" id="SSF57850">
    <property type="entry name" value="RING/U-box"/>
    <property type="match status" value="1"/>
</dbReference>
<comment type="catalytic activity">
    <reaction evidence="1">
        <text>S-ubiquitinyl-[E2 ubiquitin-conjugating enzyme]-L-cysteine + [acceptor protein]-L-lysine = [E2 ubiquitin-conjugating enzyme]-L-cysteine + N(6)-ubiquitinyl-[acceptor protein]-L-lysine.</text>
        <dbReference type="EC" id="2.3.2.27"/>
    </reaction>
</comment>
<feature type="domain" description="U-box" evidence="8">
    <location>
        <begin position="288"/>
        <end position="363"/>
    </location>
</feature>
<comment type="caution">
    <text evidence="9">The sequence shown here is derived from an EMBL/GenBank/DDBJ whole genome shotgun (WGS) entry which is preliminary data.</text>
</comment>
<dbReference type="GO" id="GO:0007166">
    <property type="term" value="P:cell surface receptor signaling pathway"/>
    <property type="evidence" value="ECO:0007669"/>
    <property type="project" value="InterPro"/>
</dbReference>
<dbReference type="Gene3D" id="1.20.930.20">
    <property type="entry name" value="Adaptor protein Cbl, N-terminal domain"/>
    <property type="match status" value="1"/>
</dbReference>
<dbReference type="InterPro" id="IPR016024">
    <property type="entry name" value="ARM-type_fold"/>
</dbReference>
<dbReference type="EC" id="2.3.2.27" evidence="3"/>
<dbReference type="PROSITE" id="PS51698">
    <property type="entry name" value="U_BOX"/>
    <property type="match status" value="1"/>
</dbReference>
<dbReference type="OrthoDB" id="629492at2759"/>
<dbReference type="Proteomes" id="UP000825935">
    <property type="component" value="Chromosome 10"/>
</dbReference>
<dbReference type="Gene3D" id="1.25.10.10">
    <property type="entry name" value="Leucine-rich Repeat Variant"/>
    <property type="match status" value="3"/>
</dbReference>
<keyword evidence="5" id="KW-0677">Repeat</keyword>
<dbReference type="FunFam" id="3.30.40.10:FF:000442">
    <property type="entry name" value="RING-type E3 ubiquitin transferase"/>
    <property type="match status" value="1"/>
</dbReference>
<evidence type="ECO:0000256" key="7">
    <source>
        <dbReference type="PROSITE-ProRule" id="PRU00259"/>
    </source>
</evidence>
<evidence type="ECO:0000313" key="9">
    <source>
        <dbReference type="EMBL" id="KAH7426649.1"/>
    </source>
</evidence>
<evidence type="ECO:0000259" key="8">
    <source>
        <dbReference type="PROSITE" id="PS51698"/>
    </source>
</evidence>
<evidence type="ECO:0000256" key="6">
    <source>
        <dbReference type="ARBA" id="ARBA00022786"/>
    </source>
</evidence>
<dbReference type="InterPro" id="IPR057623">
    <property type="entry name" value="PUB12-19-like_N"/>
</dbReference>
<dbReference type="PANTHER" id="PTHR23315">
    <property type="entry name" value="U BOX DOMAIN-CONTAINING"/>
    <property type="match status" value="1"/>
</dbReference>
<dbReference type="Gene3D" id="3.30.40.10">
    <property type="entry name" value="Zinc/RING finger domain, C3HC4 (zinc finger)"/>
    <property type="match status" value="1"/>
</dbReference>
<protein>
    <recommendedName>
        <fullName evidence="3">RING-type E3 ubiquitin transferase</fullName>
        <ecNumber evidence="3">2.3.2.27</ecNumber>
    </recommendedName>
</protein>
<dbReference type="CDD" id="cd16664">
    <property type="entry name" value="RING-Ubox_PUB"/>
    <property type="match status" value="1"/>
</dbReference>
<dbReference type="SUPFAM" id="SSF48371">
    <property type="entry name" value="ARM repeat"/>
    <property type="match status" value="1"/>
</dbReference>
<keyword evidence="10" id="KW-1185">Reference proteome</keyword>
<dbReference type="InterPro" id="IPR003613">
    <property type="entry name" value="Ubox_domain"/>
</dbReference>
<dbReference type="OMA" id="GQRLIHT"/>
<dbReference type="InterPro" id="IPR013083">
    <property type="entry name" value="Znf_RING/FYVE/PHD"/>
</dbReference>
<keyword evidence="4" id="KW-0808">Transferase</keyword>
<accession>A0A8T2U1Y4</accession>
<dbReference type="InterPro" id="IPR000225">
    <property type="entry name" value="Armadillo"/>
</dbReference>
<dbReference type="SMART" id="SM00185">
    <property type="entry name" value="ARM"/>
    <property type="match status" value="5"/>
</dbReference>
<reference evidence="9" key="1">
    <citation type="submission" date="2021-08" db="EMBL/GenBank/DDBJ databases">
        <title>WGS assembly of Ceratopteris richardii.</title>
        <authorList>
            <person name="Marchant D.B."/>
            <person name="Chen G."/>
            <person name="Jenkins J."/>
            <person name="Shu S."/>
            <person name="Leebens-Mack J."/>
            <person name="Grimwood J."/>
            <person name="Schmutz J."/>
            <person name="Soltis P."/>
            <person name="Soltis D."/>
            <person name="Chen Z.-H."/>
        </authorList>
    </citation>
    <scope>NUCLEOTIDE SEQUENCE</scope>
    <source>
        <strain evidence="9">Whitten #5841</strain>
        <tissue evidence="9">Leaf</tissue>
    </source>
</reference>
<dbReference type="GO" id="GO:0061630">
    <property type="term" value="F:ubiquitin protein ligase activity"/>
    <property type="evidence" value="ECO:0007669"/>
    <property type="project" value="UniProtKB-EC"/>
</dbReference>
<keyword evidence="6" id="KW-0833">Ubl conjugation pathway</keyword>
<feature type="repeat" description="ARM" evidence="7">
    <location>
        <begin position="441"/>
        <end position="483"/>
    </location>
</feature>
<evidence type="ECO:0000256" key="1">
    <source>
        <dbReference type="ARBA" id="ARBA00000900"/>
    </source>
</evidence>
<organism evidence="9 10">
    <name type="scientific">Ceratopteris richardii</name>
    <name type="common">Triangle waterfern</name>
    <dbReference type="NCBI Taxonomy" id="49495"/>
    <lineage>
        <taxon>Eukaryota</taxon>
        <taxon>Viridiplantae</taxon>
        <taxon>Streptophyta</taxon>
        <taxon>Embryophyta</taxon>
        <taxon>Tracheophyta</taxon>
        <taxon>Polypodiopsida</taxon>
        <taxon>Polypodiidae</taxon>
        <taxon>Polypodiales</taxon>
        <taxon>Pteridineae</taxon>
        <taxon>Pteridaceae</taxon>
        <taxon>Parkerioideae</taxon>
        <taxon>Ceratopteris</taxon>
    </lineage>
</organism>
<dbReference type="Pfam" id="PF04564">
    <property type="entry name" value="U-box"/>
    <property type="match status" value="1"/>
</dbReference>
<dbReference type="Pfam" id="PF25598">
    <property type="entry name" value="ARM_PUB"/>
    <property type="match status" value="1"/>
</dbReference>
<gene>
    <name evidence="9" type="ORF">KP509_10G010300</name>
</gene>
<name>A0A8T2U1Y4_CERRI</name>
<dbReference type="PANTHER" id="PTHR23315:SF224">
    <property type="entry name" value="U-BOX DOMAIN-CONTAINING PROTEIN 1"/>
    <property type="match status" value="1"/>
</dbReference>
<dbReference type="InterPro" id="IPR011989">
    <property type="entry name" value="ARM-like"/>
</dbReference>
<dbReference type="Pfam" id="PF25368">
    <property type="entry name" value="PUB10_N"/>
    <property type="match status" value="1"/>
</dbReference>
<dbReference type="InterPro" id="IPR058678">
    <property type="entry name" value="ARM_PUB"/>
</dbReference>
<proteinExistence type="predicted"/>
<comment type="pathway">
    <text evidence="2">Protein modification; protein ubiquitination.</text>
</comment>
<dbReference type="InterPro" id="IPR045210">
    <property type="entry name" value="RING-Ubox_PUB"/>
</dbReference>
<evidence type="ECO:0000256" key="4">
    <source>
        <dbReference type="ARBA" id="ARBA00022679"/>
    </source>
</evidence>
<dbReference type="GO" id="GO:0016567">
    <property type="term" value="P:protein ubiquitination"/>
    <property type="evidence" value="ECO:0007669"/>
    <property type="project" value="InterPro"/>
</dbReference>
<dbReference type="SMART" id="SM00504">
    <property type="entry name" value="Ubox"/>
    <property type="match status" value="1"/>
</dbReference>
<evidence type="ECO:0000256" key="3">
    <source>
        <dbReference type="ARBA" id="ARBA00012483"/>
    </source>
</evidence>
<evidence type="ECO:0000256" key="2">
    <source>
        <dbReference type="ARBA" id="ARBA00004906"/>
    </source>
</evidence>
<dbReference type="PROSITE" id="PS50176">
    <property type="entry name" value="ARM_REPEAT"/>
    <property type="match status" value="1"/>
</dbReference>
<dbReference type="InterPro" id="IPR036537">
    <property type="entry name" value="Adaptor_Cbl_N_dom_sf"/>
</dbReference>
<evidence type="ECO:0000313" key="10">
    <source>
        <dbReference type="Proteomes" id="UP000825935"/>
    </source>
</evidence>
<evidence type="ECO:0000256" key="5">
    <source>
        <dbReference type="ARBA" id="ARBA00022737"/>
    </source>
</evidence>